<name>A0ABT5K5Q2_9BURK</name>
<evidence type="ECO:0000256" key="7">
    <source>
        <dbReference type="ARBA" id="ARBA00023136"/>
    </source>
</evidence>
<keyword evidence="11" id="KW-1185">Reference proteome</keyword>
<dbReference type="SUPFAM" id="SSF161098">
    <property type="entry name" value="MetI-like"/>
    <property type="match status" value="1"/>
</dbReference>
<dbReference type="PROSITE" id="PS50928">
    <property type="entry name" value="ABC_TM1"/>
    <property type="match status" value="1"/>
</dbReference>
<evidence type="ECO:0000256" key="5">
    <source>
        <dbReference type="ARBA" id="ARBA00022692"/>
    </source>
</evidence>
<feature type="transmembrane region" description="Helical" evidence="8">
    <location>
        <begin position="108"/>
        <end position="125"/>
    </location>
</feature>
<reference evidence="10 11" key="1">
    <citation type="submission" date="2022-10" db="EMBL/GenBank/DDBJ databases">
        <title>Janthinobacterium sp. hw3 Genome sequencing.</title>
        <authorList>
            <person name="Park S."/>
        </authorList>
    </citation>
    <scope>NUCLEOTIDE SEQUENCE [LARGE SCALE GENOMIC DNA]</scope>
    <source>
        <strain evidence="11">hw3</strain>
    </source>
</reference>
<evidence type="ECO:0000259" key="9">
    <source>
        <dbReference type="PROSITE" id="PS50928"/>
    </source>
</evidence>
<evidence type="ECO:0000256" key="8">
    <source>
        <dbReference type="RuleBase" id="RU363032"/>
    </source>
</evidence>
<protein>
    <submittedName>
        <fullName evidence="10">Amino acid ABC transporter permease</fullName>
    </submittedName>
</protein>
<accession>A0ABT5K5Q2</accession>
<dbReference type="Proteomes" id="UP001221208">
    <property type="component" value="Unassembled WGS sequence"/>
</dbReference>
<feature type="transmembrane region" description="Helical" evidence="8">
    <location>
        <begin position="71"/>
        <end position="88"/>
    </location>
</feature>
<dbReference type="InterPro" id="IPR043429">
    <property type="entry name" value="ArtM/GltK/GlnP/TcyL/YhdX-like"/>
</dbReference>
<dbReference type="Gene3D" id="1.10.3720.10">
    <property type="entry name" value="MetI-like"/>
    <property type="match status" value="1"/>
</dbReference>
<proteinExistence type="inferred from homology"/>
<comment type="similarity">
    <text evidence="2">Belongs to the binding-protein-dependent transport system permease family. HisMQ subfamily.</text>
</comment>
<dbReference type="InterPro" id="IPR010065">
    <property type="entry name" value="AA_ABC_transptr_permease_3TM"/>
</dbReference>
<dbReference type="RefSeq" id="WP_273672570.1">
    <property type="nucleotide sequence ID" value="NZ_JAQQXR010000007.1"/>
</dbReference>
<keyword evidence="4" id="KW-1003">Cell membrane</keyword>
<feature type="domain" description="ABC transmembrane type-1" evidence="9">
    <location>
        <begin position="29"/>
        <end position="227"/>
    </location>
</feature>
<dbReference type="InterPro" id="IPR035906">
    <property type="entry name" value="MetI-like_sf"/>
</dbReference>
<evidence type="ECO:0000313" key="11">
    <source>
        <dbReference type="Proteomes" id="UP001221208"/>
    </source>
</evidence>
<gene>
    <name evidence="10" type="ORF">OIK44_17680</name>
</gene>
<evidence type="ECO:0000256" key="2">
    <source>
        <dbReference type="ARBA" id="ARBA00010072"/>
    </source>
</evidence>
<comment type="subcellular location">
    <subcellularLocation>
        <location evidence="1">Cell inner membrane</location>
        <topology evidence="1">Multi-pass membrane protein</topology>
    </subcellularLocation>
    <subcellularLocation>
        <location evidence="8">Cell membrane</location>
        <topology evidence="8">Multi-pass membrane protein</topology>
    </subcellularLocation>
</comment>
<dbReference type="CDD" id="cd06261">
    <property type="entry name" value="TM_PBP2"/>
    <property type="match status" value="1"/>
</dbReference>
<keyword evidence="7 8" id="KW-0472">Membrane</keyword>
<dbReference type="NCBIfam" id="TIGR01726">
    <property type="entry name" value="HEQRo_perm_3TM"/>
    <property type="match status" value="1"/>
</dbReference>
<sequence>MNYHWNWHIFWEISPDGVGTYLDTLWSGLVWTLATAGSAWILALAIGFVVGTIRTLPNKWVVGVANAYVELFRNIPLLVQMFLWFFVMPELLPQAGGDWLKSLPNAPFITAVLCLGTFTSSRVAIQVTTGIQALPRGQKMAGTALGLTLPQTYRFILLPMAARVILPPLTSEFLNIIKNSSVALTIGLVELTASARAIQEFSFQVFEAFSAATIIYIVVNLCVVVLMHMIERKVAIPGFIVAGSKSGGH</sequence>
<dbReference type="PANTHER" id="PTHR30614">
    <property type="entry name" value="MEMBRANE COMPONENT OF AMINO ACID ABC TRANSPORTER"/>
    <property type="match status" value="1"/>
</dbReference>
<comment type="caution">
    <text evidence="10">The sequence shown here is derived from an EMBL/GenBank/DDBJ whole genome shotgun (WGS) entry which is preliminary data.</text>
</comment>
<organism evidence="10 11">
    <name type="scientific">Janthinobacterium fluminis</name>
    <dbReference type="NCBI Taxonomy" id="2987524"/>
    <lineage>
        <taxon>Bacteria</taxon>
        <taxon>Pseudomonadati</taxon>
        <taxon>Pseudomonadota</taxon>
        <taxon>Betaproteobacteria</taxon>
        <taxon>Burkholderiales</taxon>
        <taxon>Oxalobacteraceae</taxon>
        <taxon>Janthinobacterium</taxon>
    </lineage>
</organism>
<dbReference type="EMBL" id="JAQQXR010000007">
    <property type="protein sequence ID" value="MDC8759416.1"/>
    <property type="molecule type" value="Genomic_DNA"/>
</dbReference>
<evidence type="ECO:0000256" key="4">
    <source>
        <dbReference type="ARBA" id="ARBA00022475"/>
    </source>
</evidence>
<keyword evidence="5 8" id="KW-0812">Transmembrane</keyword>
<keyword evidence="3 8" id="KW-0813">Transport</keyword>
<keyword evidence="6 8" id="KW-1133">Transmembrane helix</keyword>
<evidence type="ECO:0000256" key="3">
    <source>
        <dbReference type="ARBA" id="ARBA00022448"/>
    </source>
</evidence>
<evidence type="ECO:0000256" key="1">
    <source>
        <dbReference type="ARBA" id="ARBA00004429"/>
    </source>
</evidence>
<evidence type="ECO:0000313" key="10">
    <source>
        <dbReference type="EMBL" id="MDC8759416.1"/>
    </source>
</evidence>
<feature type="transmembrane region" description="Helical" evidence="8">
    <location>
        <begin position="29"/>
        <end position="50"/>
    </location>
</feature>
<dbReference type="PANTHER" id="PTHR30614:SF42">
    <property type="entry name" value="GLUTAMATE_ASPARTATE IMPORT PERMEASE PROTEIN GLTJ"/>
    <property type="match status" value="1"/>
</dbReference>
<dbReference type="InterPro" id="IPR000515">
    <property type="entry name" value="MetI-like"/>
</dbReference>
<feature type="transmembrane region" description="Helical" evidence="8">
    <location>
        <begin position="208"/>
        <end position="230"/>
    </location>
</feature>
<evidence type="ECO:0000256" key="6">
    <source>
        <dbReference type="ARBA" id="ARBA00022989"/>
    </source>
</evidence>
<dbReference type="Pfam" id="PF00528">
    <property type="entry name" value="BPD_transp_1"/>
    <property type="match status" value="1"/>
</dbReference>